<comment type="caution">
    <text evidence="6">The sequence shown here is derived from an EMBL/GenBank/DDBJ whole genome shotgun (WGS) entry which is preliminary data.</text>
</comment>
<dbReference type="Proteomes" id="UP001222027">
    <property type="component" value="Unassembled WGS sequence"/>
</dbReference>
<evidence type="ECO:0000256" key="4">
    <source>
        <dbReference type="ARBA" id="ARBA00023212"/>
    </source>
</evidence>
<keyword evidence="7" id="KW-1185">Reference proteome</keyword>
<dbReference type="AlphaFoldDB" id="A0AAV8RE04"/>
<dbReference type="SUPFAM" id="SSF53067">
    <property type="entry name" value="Actin-like ATPase domain"/>
    <property type="match status" value="2"/>
</dbReference>
<dbReference type="InterPro" id="IPR004000">
    <property type="entry name" value="Actin"/>
</dbReference>
<sequence length="356" mass="39071">MASCSATSIVSLKASNPMASLAPRSVPSFESPSPPEGLPRPVSDDLLSTCLLVEIKRRSLKPKLFPIWNSLISPILHGFNLRTGLGDLKRPLISDVTKSISKSFGLLIPDQGLFISGKTRAQKIRQTLMHCSTSRRTQMRFALQDGSRERNHKEMVDGEEIQPLVCDNGTGMVKAGFVGDDAPRAKEHPVLLTEAPLNPKANREKMTQIMFETFNVPAMYVAIQAVASGRTTGVVLDSGDGVSHTIPIYEGYALPHAILDLAGREPVRDIKEKLAYIALDYELELETDKSSSTVEKSYELPDGQRGSIWIGGSIFASLSTFQQMWISKQEYSIVHRKCLGVLWLSVSVLLIAESCS</sequence>
<comment type="similarity">
    <text evidence="3 5">Belongs to the actin family.</text>
</comment>
<dbReference type="Gene3D" id="3.30.420.40">
    <property type="match status" value="4"/>
</dbReference>
<proteinExistence type="inferred from homology"/>
<reference evidence="6 7" key="1">
    <citation type="submission" date="2022-12" db="EMBL/GenBank/DDBJ databases">
        <title>Chromosome-scale assembly of the Ensete ventricosum genome.</title>
        <authorList>
            <person name="Dussert Y."/>
            <person name="Stocks J."/>
            <person name="Wendawek A."/>
            <person name="Woldeyes F."/>
            <person name="Nichols R.A."/>
            <person name="Borrell J.S."/>
        </authorList>
    </citation>
    <scope>NUCLEOTIDE SEQUENCE [LARGE SCALE GENOMIC DNA]</scope>
    <source>
        <strain evidence="7">cv. Maze</strain>
        <tissue evidence="6">Seeds</tissue>
    </source>
</reference>
<dbReference type="FunFam" id="3.30.420.40:FF:000050">
    <property type="entry name" value="Actin, alpha skeletal muscle"/>
    <property type="match status" value="1"/>
</dbReference>
<organism evidence="6 7">
    <name type="scientific">Ensete ventricosum</name>
    <name type="common">Abyssinian banana</name>
    <name type="synonym">Musa ensete</name>
    <dbReference type="NCBI Taxonomy" id="4639"/>
    <lineage>
        <taxon>Eukaryota</taxon>
        <taxon>Viridiplantae</taxon>
        <taxon>Streptophyta</taxon>
        <taxon>Embryophyta</taxon>
        <taxon>Tracheophyta</taxon>
        <taxon>Spermatophyta</taxon>
        <taxon>Magnoliopsida</taxon>
        <taxon>Liliopsida</taxon>
        <taxon>Zingiberales</taxon>
        <taxon>Musaceae</taxon>
        <taxon>Ensete</taxon>
    </lineage>
</organism>
<dbReference type="GO" id="GO:0005856">
    <property type="term" value="C:cytoskeleton"/>
    <property type="evidence" value="ECO:0007669"/>
    <property type="project" value="UniProtKB-SubCell"/>
</dbReference>
<dbReference type="PANTHER" id="PTHR11937">
    <property type="entry name" value="ACTIN"/>
    <property type="match status" value="1"/>
</dbReference>
<evidence type="ECO:0000256" key="3">
    <source>
        <dbReference type="ARBA" id="ARBA00006752"/>
    </source>
</evidence>
<evidence type="ECO:0000256" key="1">
    <source>
        <dbReference type="ARBA" id="ARBA00003520"/>
    </source>
</evidence>
<dbReference type="PROSITE" id="PS01132">
    <property type="entry name" value="ACTINS_ACT_LIKE"/>
    <property type="match status" value="1"/>
</dbReference>
<dbReference type="InterPro" id="IPR020902">
    <property type="entry name" value="Actin/actin-like_CS"/>
</dbReference>
<keyword evidence="4" id="KW-0963">Cytoplasm</keyword>
<evidence type="ECO:0000313" key="6">
    <source>
        <dbReference type="EMBL" id="KAJ8501106.1"/>
    </source>
</evidence>
<evidence type="ECO:0000313" key="7">
    <source>
        <dbReference type="Proteomes" id="UP001222027"/>
    </source>
</evidence>
<evidence type="ECO:0000256" key="5">
    <source>
        <dbReference type="RuleBase" id="RU000487"/>
    </source>
</evidence>
<evidence type="ECO:0008006" key="8">
    <source>
        <dbReference type="Google" id="ProtNLM"/>
    </source>
</evidence>
<dbReference type="FunFam" id="3.30.420.40:FF:000058">
    <property type="entry name" value="Putative actin-related protein 5"/>
    <property type="match status" value="1"/>
</dbReference>
<keyword evidence="4" id="KW-0206">Cytoskeleton</keyword>
<protein>
    <recommendedName>
        <fullName evidence="8">Actin</fullName>
    </recommendedName>
</protein>
<dbReference type="EMBL" id="JAQQAF010000003">
    <property type="protein sequence ID" value="KAJ8501106.1"/>
    <property type="molecule type" value="Genomic_DNA"/>
</dbReference>
<gene>
    <name evidence="6" type="ORF">OPV22_011658</name>
</gene>
<dbReference type="Gene3D" id="3.90.640.10">
    <property type="entry name" value="Actin, Chain A, domain 4"/>
    <property type="match status" value="1"/>
</dbReference>
<dbReference type="SMART" id="SM00268">
    <property type="entry name" value="ACTIN"/>
    <property type="match status" value="1"/>
</dbReference>
<comment type="function">
    <text evidence="1">Actins are highly conserved proteins that are involved in various types of cell motility and are ubiquitously expressed in all eukaryotic cells.</text>
</comment>
<name>A0AAV8RE04_ENSVE</name>
<evidence type="ECO:0000256" key="2">
    <source>
        <dbReference type="ARBA" id="ARBA00004245"/>
    </source>
</evidence>
<dbReference type="Pfam" id="PF00022">
    <property type="entry name" value="Actin"/>
    <property type="match status" value="2"/>
</dbReference>
<accession>A0AAV8RE04</accession>
<dbReference type="InterPro" id="IPR043129">
    <property type="entry name" value="ATPase_NBD"/>
</dbReference>
<comment type="subcellular location">
    <subcellularLocation>
        <location evidence="2">Cytoplasm</location>
        <location evidence="2">Cytoskeleton</location>
    </subcellularLocation>
</comment>